<evidence type="ECO:0000313" key="2">
    <source>
        <dbReference type="EMBL" id="KAJ8500671.1"/>
    </source>
</evidence>
<dbReference type="Proteomes" id="UP001222027">
    <property type="component" value="Unassembled WGS sequence"/>
</dbReference>
<protein>
    <submittedName>
        <fullName evidence="2">Uncharacterized protein</fullName>
    </submittedName>
</protein>
<name>A0AAV8RCZ8_ENSVE</name>
<comment type="caution">
    <text evidence="2">The sequence shown here is derived from an EMBL/GenBank/DDBJ whole genome shotgun (WGS) entry which is preliminary data.</text>
</comment>
<keyword evidence="3" id="KW-1185">Reference proteome</keyword>
<dbReference type="EMBL" id="JAQQAF010000003">
    <property type="protein sequence ID" value="KAJ8500671.1"/>
    <property type="molecule type" value="Genomic_DNA"/>
</dbReference>
<gene>
    <name evidence="2" type="ORF">OPV22_011223</name>
</gene>
<evidence type="ECO:0000313" key="3">
    <source>
        <dbReference type="Proteomes" id="UP001222027"/>
    </source>
</evidence>
<sequence length="87" mass="9363">MTPFPSLSLSLSRDGSSLPFIALLPPPSSHLPPRSGLKASPPASGDGDRREQKLREFQGDKSHCEPFSSALLIHRTLQRQSNGSGLL</sequence>
<organism evidence="2 3">
    <name type="scientific">Ensete ventricosum</name>
    <name type="common">Abyssinian banana</name>
    <name type="synonym">Musa ensete</name>
    <dbReference type="NCBI Taxonomy" id="4639"/>
    <lineage>
        <taxon>Eukaryota</taxon>
        <taxon>Viridiplantae</taxon>
        <taxon>Streptophyta</taxon>
        <taxon>Embryophyta</taxon>
        <taxon>Tracheophyta</taxon>
        <taxon>Spermatophyta</taxon>
        <taxon>Magnoliopsida</taxon>
        <taxon>Liliopsida</taxon>
        <taxon>Zingiberales</taxon>
        <taxon>Musaceae</taxon>
        <taxon>Ensete</taxon>
    </lineage>
</organism>
<dbReference type="AlphaFoldDB" id="A0AAV8RCZ8"/>
<feature type="region of interest" description="Disordered" evidence="1">
    <location>
        <begin position="24"/>
        <end position="52"/>
    </location>
</feature>
<evidence type="ECO:0000256" key="1">
    <source>
        <dbReference type="SAM" id="MobiDB-lite"/>
    </source>
</evidence>
<proteinExistence type="predicted"/>
<accession>A0AAV8RCZ8</accession>
<reference evidence="2 3" key="1">
    <citation type="submission" date="2022-12" db="EMBL/GenBank/DDBJ databases">
        <title>Chromosome-scale assembly of the Ensete ventricosum genome.</title>
        <authorList>
            <person name="Dussert Y."/>
            <person name="Stocks J."/>
            <person name="Wendawek A."/>
            <person name="Woldeyes F."/>
            <person name="Nichols R.A."/>
            <person name="Borrell J.S."/>
        </authorList>
    </citation>
    <scope>NUCLEOTIDE SEQUENCE [LARGE SCALE GENOMIC DNA]</scope>
    <source>
        <strain evidence="3">cv. Maze</strain>
        <tissue evidence="2">Seeds</tissue>
    </source>
</reference>